<sequence length="158" mass="17113">MSTARMLPRAATSARAFSTTTARPLAKMQLIGRLANTPEVTPTSTGRDVIRYSLGVQYGARDENGQRAVSWFNVSSFSEGSQRELLCSLPKGTQMYVEADAKMDTYEKDGTKRMSLNLLQRNFEALSRPPQSSSESTTGVESDAESAANEPLSGVGHS</sequence>
<evidence type="ECO:0000256" key="2">
    <source>
        <dbReference type="PROSITE-ProRule" id="PRU00252"/>
    </source>
</evidence>
<organism evidence="4 5">
    <name type="scientific">Baudoinia panamericana (strain UAMH 10762)</name>
    <name type="common">Angels' share fungus</name>
    <name type="synonym">Baudoinia compniacensis (strain UAMH 10762)</name>
    <dbReference type="NCBI Taxonomy" id="717646"/>
    <lineage>
        <taxon>Eukaryota</taxon>
        <taxon>Fungi</taxon>
        <taxon>Dikarya</taxon>
        <taxon>Ascomycota</taxon>
        <taxon>Pezizomycotina</taxon>
        <taxon>Dothideomycetes</taxon>
        <taxon>Dothideomycetidae</taxon>
        <taxon>Mycosphaerellales</taxon>
        <taxon>Teratosphaeriaceae</taxon>
        <taxon>Baudoinia</taxon>
    </lineage>
</organism>
<dbReference type="SUPFAM" id="SSF50249">
    <property type="entry name" value="Nucleic acid-binding proteins"/>
    <property type="match status" value="1"/>
</dbReference>
<name>M2N088_BAUPA</name>
<dbReference type="CDD" id="cd04496">
    <property type="entry name" value="SSB_OBF"/>
    <property type="match status" value="1"/>
</dbReference>
<dbReference type="OrthoDB" id="1078367at2759"/>
<accession>M2N088</accession>
<keyword evidence="1 2" id="KW-0238">DNA-binding</keyword>
<dbReference type="KEGG" id="bcom:BAUCODRAFT_33064"/>
<dbReference type="Proteomes" id="UP000011761">
    <property type="component" value="Unassembled WGS sequence"/>
</dbReference>
<dbReference type="EMBL" id="KB445554">
    <property type="protein sequence ID" value="EMC97343.1"/>
    <property type="molecule type" value="Genomic_DNA"/>
</dbReference>
<evidence type="ECO:0000256" key="1">
    <source>
        <dbReference type="ARBA" id="ARBA00023125"/>
    </source>
</evidence>
<feature type="region of interest" description="Disordered" evidence="3">
    <location>
        <begin position="122"/>
        <end position="158"/>
    </location>
</feature>
<reference evidence="4 5" key="1">
    <citation type="journal article" date="2012" name="PLoS Pathog.">
        <title>Diverse lifestyles and strategies of plant pathogenesis encoded in the genomes of eighteen Dothideomycetes fungi.</title>
        <authorList>
            <person name="Ohm R.A."/>
            <person name="Feau N."/>
            <person name="Henrissat B."/>
            <person name="Schoch C.L."/>
            <person name="Horwitz B.A."/>
            <person name="Barry K.W."/>
            <person name="Condon B.J."/>
            <person name="Copeland A.C."/>
            <person name="Dhillon B."/>
            <person name="Glaser F."/>
            <person name="Hesse C.N."/>
            <person name="Kosti I."/>
            <person name="LaButti K."/>
            <person name="Lindquist E.A."/>
            <person name="Lucas S."/>
            <person name="Salamov A.A."/>
            <person name="Bradshaw R.E."/>
            <person name="Ciuffetti L."/>
            <person name="Hamelin R.C."/>
            <person name="Kema G.H.J."/>
            <person name="Lawrence C."/>
            <person name="Scott J.A."/>
            <person name="Spatafora J.W."/>
            <person name="Turgeon B.G."/>
            <person name="de Wit P.J.G.M."/>
            <person name="Zhong S."/>
            <person name="Goodwin S.B."/>
            <person name="Grigoriev I.V."/>
        </authorList>
    </citation>
    <scope>NUCLEOTIDE SEQUENCE [LARGE SCALE GENOMIC DNA]</scope>
    <source>
        <strain evidence="4 5">UAMH 10762</strain>
    </source>
</reference>
<dbReference type="RefSeq" id="XP_007675243.1">
    <property type="nucleotide sequence ID" value="XM_007677053.1"/>
</dbReference>
<dbReference type="HOGENOM" id="CLU_126647_0_0_1"/>
<gene>
    <name evidence="4" type="ORF">BAUCODRAFT_33064</name>
</gene>
<keyword evidence="5" id="KW-1185">Reference proteome</keyword>
<evidence type="ECO:0000313" key="4">
    <source>
        <dbReference type="EMBL" id="EMC97343.1"/>
    </source>
</evidence>
<dbReference type="PROSITE" id="PS50935">
    <property type="entry name" value="SSB"/>
    <property type="match status" value="1"/>
</dbReference>
<dbReference type="OMA" id="TQYVRKG"/>
<dbReference type="GeneID" id="19111949"/>
<evidence type="ECO:0000313" key="5">
    <source>
        <dbReference type="Proteomes" id="UP000011761"/>
    </source>
</evidence>
<evidence type="ECO:0008006" key="6">
    <source>
        <dbReference type="Google" id="ProtNLM"/>
    </source>
</evidence>
<dbReference type="Gene3D" id="2.40.50.140">
    <property type="entry name" value="Nucleic acid-binding proteins"/>
    <property type="match status" value="1"/>
</dbReference>
<dbReference type="Pfam" id="PF00436">
    <property type="entry name" value="SSB"/>
    <property type="match status" value="1"/>
</dbReference>
<dbReference type="InterPro" id="IPR012340">
    <property type="entry name" value="NA-bd_OB-fold"/>
</dbReference>
<dbReference type="STRING" id="717646.M2N088"/>
<dbReference type="AlphaFoldDB" id="M2N088"/>
<dbReference type="InterPro" id="IPR000424">
    <property type="entry name" value="Primosome_PriB/ssb"/>
</dbReference>
<dbReference type="GO" id="GO:0003697">
    <property type="term" value="F:single-stranded DNA binding"/>
    <property type="evidence" value="ECO:0007669"/>
    <property type="project" value="InterPro"/>
</dbReference>
<proteinExistence type="predicted"/>
<feature type="compositionally biased region" description="Polar residues" evidence="3">
    <location>
        <begin position="129"/>
        <end position="140"/>
    </location>
</feature>
<dbReference type="eggNOG" id="ENOG502S0M8">
    <property type="taxonomic scope" value="Eukaryota"/>
</dbReference>
<protein>
    <recommendedName>
        <fullName evidence="6">SsDNA binding protein</fullName>
    </recommendedName>
</protein>
<evidence type="ECO:0000256" key="3">
    <source>
        <dbReference type="SAM" id="MobiDB-lite"/>
    </source>
</evidence>